<accession>A0ABQ4PUX5</accession>
<keyword evidence="2" id="KW-1185">Reference proteome</keyword>
<comment type="caution">
    <text evidence="1">The sequence shown here is derived from an EMBL/GenBank/DDBJ whole genome shotgun (WGS) entry which is preliminary data.</text>
</comment>
<dbReference type="Proteomes" id="UP001161064">
    <property type="component" value="Unassembled WGS sequence"/>
</dbReference>
<organism evidence="1 2">
    <name type="scientific">Candidatus Phycosocius spiralis</name>
    <dbReference type="NCBI Taxonomy" id="2815099"/>
    <lineage>
        <taxon>Bacteria</taxon>
        <taxon>Pseudomonadati</taxon>
        <taxon>Pseudomonadota</taxon>
        <taxon>Alphaproteobacteria</taxon>
        <taxon>Caulobacterales</taxon>
        <taxon>Caulobacterales incertae sedis</taxon>
        <taxon>Candidatus Phycosocius</taxon>
    </lineage>
</organism>
<gene>
    <name evidence="1" type="ORF">PsB1_0925</name>
</gene>
<name>A0ABQ4PUX5_9PROT</name>
<evidence type="ECO:0000313" key="1">
    <source>
        <dbReference type="EMBL" id="GIU66771.1"/>
    </source>
</evidence>
<sequence length="68" mass="7996">MTARARMGVLKVERARSQLIMLMFERAIGKLRHSIVMVKRFKSKLDWSDPSVKWCQLHPNAQVPTTWE</sequence>
<proteinExistence type="predicted"/>
<evidence type="ECO:0008006" key="3">
    <source>
        <dbReference type="Google" id="ProtNLM"/>
    </source>
</evidence>
<evidence type="ECO:0000313" key="2">
    <source>
        <dbReference type="Proteomes" id="UP001161064"/>
    </source>
</evidence>
<dbReference type="EMBL" id="BPFZ01000004">
    <property type="protein sequence ID" value="GIU66771.1"/>
    <property type="molecule type" value="Genomic_DNA"/>
</dbReference>
<reference evidence="1" key="2">
    <citation type="journal article" date="2023" name="ISME Commun">
        <title>Characterization of a bloom-associated alphaproteobacterial lineage, 'Candidatus Phycosocius': insights into freshwater algal-bacterial interactions.</title>
        <authorList>
            <person name="Tanabe Y."/>
            <person name="Yamaguchi H."/>
            <person name="Yoshida M."/>
            <person name="Kai A."/>
            <person name="Okazaki Y."/>
        </authorList>
    </citation>
    <scope>NUCLEOTIDE SEQUENCE</scope>
    <source>
        <strain evidence="1">BOTRYCO-1</strain>
    </source>
</reference>
<reference evidence="1" key="1">
    <citation type="submission" date="2021-05" db="EMBL/GenBank/DDBJ databases">
        <authorList>
            <person name="Tanabe Y."/>
        </authorList>
    </citation>
    <scope>NUCLEOTIDE SEQUENCE</scope>
    <source>
        <strain evidence="1">BOTRYCO-1</strain>
    </source>
</reference>
<protein>
    <recommendedName>
        <fullName evidence="3">Transposase</fullName>
    </recommendedName>
</protein>